<accession>A0A5B8XZA7</accession>
<evidence type="ECO:0000313" key="3">
    <source>
        <dbReference type="Proteomes" id="UP000321595"/>
    </source>
</evidence>
<evidence type="ECO:0000313" key="2">
    <source>
        <dbReference type="EMBL" id="QED29323.1"/>
    </source>
</evidence>
<organism evidence="2 3">
    <name type="scientific">Microvenator marinus</name>
    <dbReference type="NCBI Taxonomy" id="2600177"/>
    <lineage>
        <taxon>Bacteria</taxon>
        <taxon>Deltaproteobacteria</taxon>
        <taxon>Bradymonadales</taxon>
        <taxon>Microvenatoraceae</taxon>
        <taxon>Microvenator</taxon>
    </lineage>
</organism>
<evidence type="ECO:0000256" key="1">
    <source>
        <dbReference type="SAM" id="MobiDB-lite"/>
    </source>
</evidence>
<gene>
    <name evidence="2" type="ORF">FRD01_19210</name>
</gene>
<sequence>MKNIIYITALWTILLASSCVEDECATAKECGPNQTCVESGGVLFGGKICADIDGTVSGEDMGPTDMSGDMETPDPDMSTPDMSTPDMPVVDMSTPDFNDMDVPDSGEDMNNDMATPDMEADMPCVPDAPQDICEMRGLNCGTLDITDNCGETRPIDCGVCANGETCGGGDPGIANVCGCTPETNAEFCARNGKDCGTYSGTDNCGNARVVSNCGSCSGGEVCGQSTANVCGCPCNIGGTCYADGAVNPANECQACRPGLSTTSWSNRVSGTSCDDGNLCTENDTCSAGVCGGDAKTCTSSNQCRTSSCNPSTGACVESNRSNGSSCNDGNACTQADTCQSGTCVGANPVTCSDPGECRTAACNPSTGACVTSNEQSGTSCSDGNPCTLNDTCNSSGSCVSGAPRVCPQGDQCQTGVCNTSTGQCGVQNDPNGSPCNDGNACTQSDTCQSGSCVGANPVLCSDPGQCRSAACNPSTGACVTSNDDNGTPCSDGQFCTVNDSCTNGSCTGSPRSCDIQGVFCARVCNESINQCVKADPQCVEP</sequence>
<feature type="region of interest" description="Disordered" evidence="1">
    <location>
        <begin position="60"/>
        <end position="81"/>
    </location>
</feature>
<protein>
    <submittedName>
        <fullName evidence="2">Uncharacterized protein</fullName>
    </submittedName>
</protein>
<dbReference type="OrthoDB" id="5508969at2"/>
<dbReference type="KEGG" id="bbae:FRD01_19210"/>
<proteinExistence type="predicted"/>
<dbReference type="RefSeq" id="WP_146962556.1">
    <property type="nucleotide sequence ID" value="NZ_CP042467.1"/>
</dbReference>
<dbReference type="EMBL" id="CP042467">
    <property type="protein sequence ID" value="QED29323.1"/>
    <property type="molecule type" value="Genomic_DNA"/>
</dbReference>
<reference evidence="2 3" key="1">
    <citation type="submission" date="2019-08" db="EMBL/GenBank/DDBJ databases">
        <authorList>
            <person name="Liang Q."/>
        </authorList>
    </citation>
    <scope>NUCLEOTIDE SEQUENCE [LARGE SCALE GENOMIC DNA]</scope>
    <source>
        <strain evidence="2 3">V1718</strain>
    </source>
</reference>
<dbReference type="AlphaFoldDB" id="A0A5B8XZA7"/>
<keyword evidence="3" id="KW-1185">Reference proteome</keyword>
<name>A0A5B8XZA7_9DELT</name>
<dbReference type="Proteomes" id="UP000321595">
    <property type="component" value="Chromosome"/>
</dbReference>
<dbReference type="PROSITE" id="PS51257">
    <property type="entry name" value="PROKAR_LIPOPROTEIN"/>
    <property type="match status" value="1"/>
</dbReference>